<sequence>MKTKLVRQIGEIRKCKNILFVTSHPDDECMFFGPSIITLTKKPGANVYLLCLSRGDYRKTGRVRKEELYCSCKILGIPESNVQIVNSSLLPDNPMVNWNEEVVAQIILNFIEVYSIDTVITFDKYGVSNHRNHTSVFYAVAYLCLEKQLPKDCTPYALESVSKLRKYVSYFDLPLSFLLSSIKYVVPMEMREVIRSAMRAHKSQYVWFRKAYMLFSRYVFINTLKEIDVLELELELEKENR</sequence>
<comment type="similarity">
    <text evidence="1">Belongs to the PIGL family.</text>
</comment>
<comment type="caution">
    <text evidence="3">The sequence shown here is derived from an EMBL/GenBank/DDBJ whole genome shotgun (WGS) entry which is preliminary data.</text>
</comment>
<dbReference type="InterPro" id="IPR003737">
    <property type="entry name" value="GlcNAc_PI_deacetylase-related"/>
</dbReference>
<protein>
    <recommendedName>
        <fullName evidence="2">N-acetylglucosaminylphosphatidylinositol deacetylase</fullName>
        <ecNumber evidence="2">3.5.1.89</ecNumber>
    </recommendedName>
</protein>
<dbReference type="Pfam" id="PF02585">
    <property type="entry name" value="PIG-L"/>
    <property type="match status" value="1"/>
</dbReference>
<dbReference type="AlphaFoldDB" id="A0AAW2H962"/>
<evidence type="ECO:0000256" key="2">
    <source>
        <dbReference type="ARBA" id="ARBA00012176"/>
    </source>
</evidence>
<organism evidence="3">
    <name type="scientific">Menopon gallinae</name>
    <name type="common">poultry shaft louse</name>
    <dbReference type="NCBI Taxonomy" id="328185"/>
    <lineage>
        <taxon>Eukaryota</taxon>
        <taxon>Metazoa</taxon>
        <taxon>Ecdysozoa</taxon>
        <taxon>Arthropoda</taxon>
        <taxon>Hexapoda</taxon>
        <taxon>Insecta</taxon>
        <taxon>Pterygota</taxon>
        <taxon>Neoptera</taxon>
        <taxon>Paraneoptera</taxon>
        <taxon>Psocodea</taxon>
        <taxon>Troctomorpha</taxon>
        <taxon>Phthiraptera</taxon>
        <taxon>Amblycera</taxon>
        <taxon>Menoponidae</taxon>
        <taxon>Menopon</taxon>
    </lineage>
</organism>
<name>A0AAW2H962_9NEOP</name>
<dbReference type="EC" id="3.5.1.89" evidence="2"/>
<evidence type="ECO:0000313" key="3">
    <source>
        <dbReference type="EMBL" id="KAL0266239.1"/>
    </source>
</evidence>
<evidence type="ECO:0000256" key="1">
    <source>
        <dbReference type="ARBA" id="ARBA00006066"/>
    </source>
</evidence>
<dbReference type="InterPro" id="IPR024078">
    <property type="entry name" value="LmbE-like_dom_sf"/>
</dbReference>
<dbReference type="PANTHER" id="PTHR12993:SF11">
    <property type="entry name" value="N-ACETYLGLUCOSAMINYL-PHOSPHATIDYLINOSITOL DE-N-ACETYLASE"/>
    <property type="match status" value="1"/>
</dbReference>
<gene>
    <name evidence="3" type="ORF">PYX00_008842</name>
</gene>
<proteinExistence type="inferred from homology"/>
<dbReference type="SUPFAM" id="SSF102588">
    <property type="entry name" value="LmbE-like"/>
    <property type="match status" value="1"/>
</dbReference>
<dbReference type="Gene3D" id="3.40.50.10320">
    <property type="entry name" value="LmbE-like"/>
    <property type="match status" value="1"/>
</dbReference>
<accession>A0AAW2H962</accession>
<dbReference type="GO" id="GO:0000225">
    <property type="term" value="F:N-acetylglucosaminylphosphatidylinositol deacetylase activity"/>
    <property type="evidence" value="ECO:0007669"/>
    <property type="project" value="UniProtKB-EC"/>
</dbReference>
<reference evidence="3" key="1">
    <citation type="journal article" date="2024" name="Gigascience">
        <title>Chromosome-level genome of the poultry shaft louse Menopon gallinae provides insight into the host-switching and adaptive evolution of parasitic lice.</title>
        <authorList>
            <person name="Xu Y."/>
            <person name="Ma L."/>
            <person name="Liu S."/>
            <person name="Liang Y."/>
            <person name="Liu Q."/>
            <person name="He Z."/>
            <person name="Tian L."/>
            <person name="Duan Y."/>
            <person name="Cai W."/>
            <person name="Li H."/>
            <person name="Song F."/>
        </authorList>
    </citation>
    <scope>NUCLEOTIDE SEQUENCE</scope>
    <source>
        <strain evidence="3">Cailab_2023a</strain>
    </source>
</reference>
<dbReference type="GO" id="GO:0005783">
    <property type="term" value="C:endoplasmic reticulum"/>
    <property type="evidence" value="ECO:0007669"/>
    <property type="project" value="TreeGrafter"/>
</dbReference>
<dbReference type="EMBL" id="JARGDH010000005">
    <property type="protein sequence ID" value="KAL0266239.1"/>
    <property type="molecule type" value="Genomic_DNA"/>
</dbReference>
<dbReference type="PANTHER" id="PTHR12993">
    <property type="entry name" value="N-ACETYLGLUCOSAMINYL-PHOSPHATIDYLINOSITOL DE-N-ACETYLASE-RELATED"/>
    <property type="match status" value="1"/>
</dbReference>